<evidence type="ECO:0000256" key="1">
    <source>
        <dbReference type="SAM" id="Phobius"/>
    </source>
</evidence>
<name>A0A182M2Y2_9DIPT</name>
<dbReference type="VEuPathDB" id="VectorBase:ACUA008150"/>
<accession>A0A182M2Y2</accession>
<sequence length="128" mass="14377">MLSSSRNEKPNRMRRGKINRYSRILVAQYATVSSQTQRIIFTGRRIFWDHLASPFFFCGVFFRRFLTVLVLPRSISLPIVVLILMVFDASNTNSIGSIRGHVGQACSGPAAPTKPQTRASCMVIVQQS</sequence>
<protein>
    <submittedName>
        <fullName evidence="2">Uncharacterized protein</fullName>
    </submittedName>
</protein>
<feature type="transmembrane region" description="Helical" evidence="1">
    <location>
        <begin position="61"/>
        <end position="87"/>
    </location>
</feature>
<dbReference type="EnsemblMetazoa" id="ACUA008150-RA">
    <property type="protein sequence ID" value="ACUA008150-PA"/>
    <property type="gene ID" value="ACUA008150"/>
</dbReference>
<evidence type="ECO:0000313" key="3">
    <source>
        <dbReference type="Proteomes" id="UP000075883"/>
    </source>
</evidence>
<dbReference type="EMBL" id="AXCM01000245">
    <property type="status" value="NOT_ANNOTATED_CDS"/>
    <property type="molecule type" value="Genomic_DNA"/>
</dbReference>
<proteinExistence type="predicted"/>
<dbReference type="AlphaFoldDB" id="A0A182M2Y2"/>
<evidence type="ECO:0000313" key="2">
    <source>
        <dbReference type="EnsemblMetazoa" id="ACUA008150-PA"/>
    </source>
</evidence>
<reference evidence="2" key="2">
    <citation type="submission" date="2020-05" db="UniProtKB">
        <authorList>
            <consortium name="EnsemblMetazoa"/>
        </authorList>
    </citation>
    <scope>IDENTIFICATION</scope>
    <source>
        <strain evidence="2">A-37</strain>
    </source>
</reference>
<reference evidence="3" key="1">
    <citation type="submission" date="2013-09" db="EMBL/GenBank/DDBJ databases">
        <title>The Genome Sequence of Anopheles culicifacies species A.</title>
        <authorList>
            <consortium name="The Broad Institute Genomics Platform"/>
            <person name="Neafsey D.E."/>
            <person name="Besansky N."/>
            <person name="Howell P."/>
            <person name="Walton C."/>
            <person name="Young S.K."/>
            <person name="Zeng Q."/>
            <person name="Gargeya S."/>
            <person name="Fitzgerald M."/>
            <person name="Haas B."/>
            <person name="Abouelleil A."/>
            <person name="Allen A.W."/>
            <person name="Alvarado L."/>
            <person name="Arachchi H.M."/>
            <person name="Berlin A.M."/>
            <person name="Chapman S.B."/>
            <person name="Gainer-Dewar J."/>
            <person name="Goldberg J."/>
            <person name="Griggs A."/>
            <person name="Gujja S."/>
            <person name="Hansen M."/>
            <person name="Howarth C."/>
            <person name="Imamovic A."/>
            <person name="Ireland A."/>
            <person name="Larimer J."/>
            <person name="McCowan C."/>
            <person name="Murphy C."/>
            <person name="Pearson M."/>
            <person name="Poon T.W."/>
            <person name="Priest M."/>
            <person name="Roberts A."/>
            <person name="Saif S."/>
            <person name="Shea T."/>
            <person name="Sisk P."/>
            <person name="Sykes S."/>
            <person name="Wortman J."/>
            <person name="Nusbaum C."/>
            <person name="Birren B."/>
        </authorList>
    </citation>
    <scope>NUCLEOTIDE SEQUENCE [LARGE SCALE GENOMIC DNA]</scope>
    <source>
        <strain evidence="3">A-37</strain>
    </source>
</reference>
<keyword evidence="1" id="KW-1133">Transmembrane helix</keyword>
<keyword evidence="1" id="KW-0472">Membrane</keyword>
<keyword evidence="3" id="KW-1185">Reference proteome</keyword>
<dbReference type="Proteomes" id="UP000075883">
    <property type="component" value="Unassembled WGS sequence"/>
</dbReference>
<keyword evidence="1" id="KW-0812">Transmembrane</keyword>
<organism evidence="2 3">
    <name type="scientific">Anopheles culicifacies</name>
    <dbReference type="NCBI Taxonomy" id="139723"/>
    <lineage>
        <taxon>Eukaryota</taxon>
        <taxon>Metazoa</taxon>
        <taxon>Ecdysozoa</taxon>
        <taxon>Arthropoda</taxon>
        <taxon>Hexapoda</taxon>
        <taxon>Insecta</taxon>
        <taxon>Pterygota</taxon>
        <taxon>Neoptera</taxon>
        <taxon>Endopterygota</taxon>
        <taxon>Diptera</taxon>
        <taxon>Nematocera</taxon>
        <taxon>Culicoidea</taxon>
        <taxon>Culicidae</taxon>
        <taxon>Anophelinae</taxon>
        <taxon>Anopheles</taxon>
        <taxon>culicifacies species complex</taxon>
    </lineage>
</organism>